<dbReference type="NCBIfam" id="TIGR00254">
    <property type="entry name" value="GGDEF"/>
    <property type="match status" value="1"/>
</dbReference>
<feature type="transmembrane region" description="Helical" evidence="1">
    <location>
        <begin position="12"/>
        <end position="32"/>
    </location>
</feature>
<reference evidence="6" key="1">
    <citation type="submission" date="2016-10" db="EMBL/GenBank/DDBJ databases">
        <title>Sequence of Gallionella enrichment culture.</title>
        <authorList>
            <person name="Poehlein A."/>
            <person name="Muehling M."/>
            <person name="Daniel R."/>
        </authorList>
    </citation>
    <scope>NUCLEOTIDE SEQUENCE</scope>
</reference>
<dbReference type="PANTHER" id="PTHR44757">
    <property type="entry name" value="DIGUANYLATE CYCLASE DGCP"/>
    <property type="match status" value="1"/>
</dbReference>
<feature type="domain" description="PAS" evidence="2">
    <location>
        <begin position="390"/>
        <end position="431"/>
    </location>
</feature>
<keyword evidence="1" id="KW-1133">Transmembrane helix</keyword>
<dbReference type="Gene3D" id="6.10.340.10">
    <property type="match status" value="1"/>
</dbReference>
<dbReference type="PROSITE" id="PS50112">
    <property type="entry name" value="PAS"/>
    <property type="match status" value="2"/>
</dbReference>
<dbReference type="SMART" id="SM00304">
    <property type="entry name" value="HAMP"/>
    <property type="match status" value="1"/>
</dbReference>
<gene>
    <name evidence="6" type="primary">yegE_27</name>
    <name evidence="6" type="ORF">GALL_246040</name>
</gene>
<keyword evidence="6" id="KW-0548">Nucleotidyltransferase</keyword>
<accession>A0A1J5RZD3</accession>
<dbReference type="EMBL" id="MLJW01000207">
    <property type="protein sequence ID" value="OIQ93453.1"/>
    <property type="molecule type" value="Genomic_DNA"/>
</dbReference>
<dbReference type="InterPro" id="IPR029787">
    <property type="entry name" value="Nucleotide_cyclase"/>
</dbReference>
<dbReference type="CDD" id="cd00130">
    <property type="entry name" value="PAS"/>
    <property type="match status" value="2"/>
</dbReference>
<dbReference type="Pfam" id="PF08448">
    <property type="entry name" value="PAS_4"/>
    <property type="match status" value="1"/>
</dbReference>
<dbReference type="PROSITE" id="PS50113">
    <property type="entry name" value="PAC"/>
    <property type="match status" value="1"/>
</dbReference>
<dbReference type="InterPro" id="IPR043128">
    <property type="entry name" value="Rev_trsase/Diguanyl_cyclase"/>
</dbReference>
<dbReference type="InterPro" id="IPR000160">
    <property type="entry name" value="GGDEF_dom"/>
</dbReference>
<evidence type="ECO:0000259" key="5">
    <source>
        <dbReference type="PROSITE" id="PS50887"/>
    </source>
</evidence>
<evidence type="ECO:0000259" key="4">
    <source>
        <dbReference type="PROSITE" id="PS50885"/>
    </source>
</evidence>
<feature type="domain" description="PAC" evidence="3">
    <location>
        <begin position="316"/>
        <end position="368"/>
    </location>
</feature>
<dbReference type="GO" id="GO:0052621">
    <property type="term" value="F:diguanylate cyclase activity"/>
    <property type="evidence" value="ECO:0007669"/>
    <property type="project" value="UniProtKB-EC"/>
</dbReference>
<feature type="domain" description="HAMP" evidence="4">
    <location>
        <begin position="184"/>
        <end position="236"/>
    </location>
</feature>
<organism evidence="6">
    <name type="scientific">mine drainage metagenome</name>
    <dbReference type="NCBI Taxonomy" id="410659"/>
    <lineage>
        <taxon>unclassified sequences</taxon>
        <taxon>metagenomes</taxon>
        <taxon>ecological metagenomes</taxon>
    </lineage>
</organism>
<dbReference type="InterPro" id="IPR052155">
    <property type="entry name" value="Biofilm_reg_signaling"/>
</dbReference>
<dbReference type="PROSITE" id="PS50885">
    <property type="entry name" value="HAMP"/>
    <property type="match status" value="1"/>
</dbReference>
<dbReference type="SMART" id="SM00091">
    <property type="entry name" value="PAS"/>
    <property type="match status" value="2"/>
</dbReference>
<dbReference type="CDD" id="cd01949">
    <property type="entry name" value="GGDEF"/>
    <property type="match status" value="1"/>
</dbReference>
<dbReference type="NCBIfam" id="TIGR00229">
    <property type="entry name" value="sensory_box"/>
    <property type="match status" value="2"/>
</dbReference>
<keyword evidence="1" id="KW-0472">Membrane</keyword>
<evidence type="ECO:0000259" key="3">
    <source>
        <dbReference type="PROSITE" id="PS50113"/>
    </source>
</evidence>
<feature type="domain" description="PAS" evidence="2">
    <location>
        <begin position="241"/>
        <end position="313"/>
    </location>
</feature>
<dbReference type="SUPFAM" id="SSF55073">
    <property type="entry name" value="Nucleotide cyclase"/>
    <property type="match status" value="1"/>
</dbReference>
<dbReference type="GO" id="GO:0016020">
    <property type="term" value="C:membrane"/>
    <property type="evidence" value="ECO:0007669"/>
    <property type="project" value="InterPro"/>
</dbReference>
<dbReference type="InterPro" id="IPR035965">
    <property type="entry name" value="PAS-like_dom_sf"/>
</dbReference>
<dbReference type="InterPro" id="IPR000014">
    <property type="entry name" value="PAS"/>
</dbReference>
<dbReference type="PROSITE" id="PS50887">
    <property type="entry name" value="GGDEF"/>
    <property type="match status" value="1"/>
</dbReference>
<dbReference type="SUPFAM" id="SSF158472">
    <property type="entry name" value="HAMP domain-like"/>
    <property type="match status" value="1"/>
</dbReference>
<feature type="transmembrane region" description="Helical" evidence="1">
    <location>
        <begin position="166"/>
        <end position="186"/>
    </location>
</feature>
<keyword evidence="6" id="KW-0808">Transferase</keyword>
<dbReference type="Pfam" id="PF00672">
    <property type="entry name" value="HAMP"/>
    <property type="match status" value="1"/>
</dbReference>
<dbReference type="AlphaFoldDB" id="A0A1J5RZD3"/>
<dbReference type="Gene3D" id="3.30.450.20">
    <property type="entry name" value="PAS domain"/>
    <property type="match status" value="2"/>
</dbReference>
<dbReference type="EC" id="2.7.7.65" evidence="6"/>
<evidence type="ECO:0000256" key="1">
    <source>
        <dbReference type="SAM" id="Phobius"/>
    </source>
</evidence>
<proteinExistence type="predicted"/>
<evidence type="ECO:0000313" key="6">
    <source>
        <dbReference type="EMBL" id="OIQ93453.1"/>
    </source>
</evidence>
<dbReference type="InterPro" id="IPR000700">
    <property type="entry name" value="PAS-assoc_C"/>
</dbReference>
<dbReference type="Pfam" id="PF08447">
    <property type="entry name" value="PAS_3"/>
    <property type="match status" value="1"/>
</dbReference>
<evidence type="ECO:0000259" key="2">
    <source>
        <dbReference type="PROSITE" id="PS50112"/>
    </source>
</evidence>
<dbReference type="SUPFAM" id="SSF55785">
    <property type="entry name" value="PYP-like sensor domain (PAS domain)"/>
    <property type="match status" value="2"/>
</dbReference>
<protein>
    <submittedName>
        <fullName evidence="6">Putative diguanylate cyclase YegE</fullName>
        <ecNumber evidence="6">2.7.7.65</ecNumber>
    </submittedName>
</protein>
<sequence>MFETLRTLLHSLRFRLAIASSAVLMVVLLLVAGNGVRLLDRTLTAQQDRQLTRMQGLFNATLAEPLEHRDLSALTALLGRLRQDGGIDYLVLQDAEGAVVASVGRDPASPLPPQRASYAQLPAGAKRFDGVCTIHLGSLVLGRLFYGIPVGYAHAAKSQLLFQSTLIGWSSLILSAIALIAIGRWLTRDLRRLQRGVAALQRGEAAVKLTVSGSGEIAELTRAFNQMAAALDERVRALQKSEARFHAIADYTFGAEAWLDPKGHLIWVNRSVERVTGYTPQECLAAKNMVELLVYEKDRGHLLSQGWQALRGGQGQNFETRLQRKDGAVIWVALNWQAIYDAQGGYLGVRVSMNEIQARKEVELRLLETVAELRRAQGLSGAYLRRSNEERARLAALLDVLHIGVLFVDTDHRVIYCNDPYRSIWGFAHDENLVGTRETVLLGRSASLRLDNAAFLLHLEQVEASTVTSAPFEITLVDGRVITEISTLVRGAEAGRHIGRVWTFEDVTERKETAEQLTQLATRDPLTNLYNRRRFHEELERMLPDAARRGGQVGLLAIDLDGFKPVNDRFGHQAGDEVLVTLAQEVSATIRRNEMFFRLGGDEFAVLASDSTEEDMVGLAKRVGSRIAETRFVFAGQETRLTASLGIALYPAHAGTAELLVAYADQAMYQAKSSGKHGWQVYRKEVRH</sequence>
<keyword evidence="1" id="KW-0812">Transmembrane</keyword>
<feature type="domain" description="GGDEF" evidence="5">
    <location>
        <begin position="551"/>
        <end position="684"/>
    </location>
</feature>
<dbReference type="SMART" id="SM00267">
    <property type="entry name" value="GGDEF"/>
    <property type="match status" value="1"/>
</dbReference>
<dbReference type="Gene3D" id="3.30.70.270">
    <property type="match status" value="1"/>
</dbReference>
<dbReference type="InterPro" id="IPR001610">
    <property type="entry name" value="PAC"/>
</dbReference>
<dbReference type="CDD" id="cd06225">
    <property type="entry name" value="HAMP"/>
    <property type="match status" value="1"/>
</dbReference>
<dbReference type="SMART" id="SM00086">
    <property type="entry name" value="PAC"/>
    <property type="match status" value="1"/>
</dbReference>
<dbReference type="InterPro" id="IPR013656">
    <property type="entry name" value="PAS_4"/>
</dbReference>
<dbReference type="InterPro" id="IPR003660">
    <property type="entry name" value="HAMP_dom"/>
</dbReference>
<dbReference type="GO" id="GO:0007165">
    <property type="term" value="P:signal transduction"/>
    <property type="evidence" value="ECO:0007669"/>
    <property type="project" value="InterPro"/>
</dbReference>
<name>A0A1J5RZD3_9ZZZZ</name>
<dbReference type="Pfam" id="PF00990">
    <property type="entry name" value="GGDEF"/>
    <property type="match status" value="1"/>
</dbReference>
<dbReference type="InterPro" id="IPR013655">
    <property type="entry name" value="PAS_fold_3"/>
</dbReference>
<dbReference type="FunFam" id="3.30.70.270:FF:000001">
    <property type="entry name" value="Diguanylate cyclase domain protein"/>
    <property type="match status" value="1"/>
</dbReference>
<comment type="caution">
    <text evidence="6">The sequence shown here is derived from an EMBL/GenBank/DDBJ whole genome shotgun (WGS) entry which is preliminary data.</text>
</comment>
<feature type="transmembrane region" description="Helical" evidence="1">
    <location>
        <begin position="128"/>
        <end position="146"/>
    </location>
</feature>
<dbReference type="PANTHER" id="PTHR44757:SF2">
    <property type="entry name" value="BIOFILM ARCHITECTURE MAINTENANCE PROTEIN MBAA"/>
    <property type="match status" value="1"/>
</dbReference>